<dbReference type="EMBL" id="JXTB01000065">
    <property type="protein sequence ID" value="PON68186.1"/>
    <property type="molecule type" value="Genomic_DNA"/>
</dbReference>
<organism evidence="2 3">
    <name type="scientific">Parasponia andersonii</name>
    <name type="common">Sponia andersonii</name>
    <dbReference type="NCBI Taxonomy" id="3476"/>
    <lineage>
        <taxon>Eukaryota</taxon>
        <taxon>Viridiplantae</taxon>
        <taxon>Streptophyta</taxon>
        <taxon>Embryophyta</taxon>
        <taxon>Tracheophyta</taxon>
        <taxon>Spermatophyta</taxon>
        <taxon>Magnoliopsida</taxon>
        <taxon>eudicotyledons</taxon>
        <taxon>Gunneridae</taxon>
        <taxon>Pentapetalae</taxon>
        <taxon>rosids</taxon>
        <taxon>fabids</taxon>
        <taxon>Rosales</taxon>
        <taxon>Cannabaceae</taxon>
        <taxon>Parasponia</taxon>
    </lineage>
</organism>
<dbReference type="Proteomes" id="UP000237105">
    <property type="component" value="Unassembled WGS sequence"/>
</dbReference>
<keyword evidence="3" id="KW-1185">Reference proteome</keyword>
<name>A0A2P5D4I2_PARAD</name>
<proteinExistence type="predicted"/>
<evidence type="ECO:0000256" key="1">
    <source>
        <dbReference type="SAM" id="MobiDB-lite"/>
    </source>
</evidence>
<gene>
    <name evidence="2" type="ORF">PanWU01x14_097460</name>
</gene>
<feature type="compositionally biased region" description="Basic and acidic residues" evidence="1">
    <location>
        <begin position="141"/>
        <end position="152"/>
    </location>
</feature>
<dbReference type="STRING" id="3476.A0A2P5D4I2"/>
<reference evidence="3" key="1">
    <citation type="submission" date="2016-06" db="EMBL/GenBank/DDBJ databases">
        <title>Parallel loss of symbiosis genes in relatives of nitrogen-fixing non-legume Parasponia.</title>
        <authorList>
            <person name="Van Velzen R."/>
            <person name="Holmer R."/>
            <person name="Bu F."/>
            <person name="Rutten L."/>
            <person name="Van Zeijl A."/>
            <person name="Liu W."/>
            <person name="Santuari L."/>
            <person name="Cao Q."/>
            <person name="Sharma T."/>
            <person name="Shen D."/>
            <person name="Roswanjaya Y."/>
            <person name="Wardhani T."/>
            <person name="Kalhor M.S."/>
            <person name="Jansen J."/>
            <person name="Van den Hoogen J."/>
            <person name="Gungor B."/>
            <person name="Hartog M."/>
            <person name="Hontelez J."/>
            <person name="Verver J."/>
            <person name="Yang W.-C."/>
            <person name="Schijlen E."/>
            <person name="Repin R."/>
            <person name="Schilthuizen M."/>
            <person name="Schranz E."/>
            <person name="Heidstra R."/>
            <person name="Miyata K."/>
            <person name="Fedorova E."/>
            <person name="Kohlen W."/>
            <person name="Bisseling T."/>
            <person name="Smit S."/>
            <person name="Geurts R."/>
        </authorList>
    </citation>
    <scope>NUCLEOTIDE SEQUENCE [LARGE SCALE GENOMIC DNA]</scope>
    <source>
        <strain evidence="3">cv. WU1-14</strain>
    </source>
</reference>
<accession>A0A2P5D4I2</accession>
<feature type="compositionally biased region" description="Basic and acidic residues" evidence="1">
    <location>
        <begin position="167"/>
        <end position="176"/>
    </location>
</feature>
<dbReference type="AlphaFoldDB" id="A0A2P5D4I2"/>
<dbReference type="OrthoDB" id="1935019at2759"/>
<comment type="caution">
    <text evidence="2">The sequence shown here is derived from an EMBL/GenBank/DDBJ whole genome shotgun (WGS) entry which is preliminary data.</text>
</comment>
<feature type="region of interest" description="Disordered" evidence="1">
    <location>
        <begin position="48"/>
        <end position="176"/>
    </location>
</feature>
<evidence type="ECO:0000313" key="2">
    <source>
        <dbReference type="EMBL" id="PON68186.1"/>
    </source>
</evidence>
<feature type="compositionally biased region" description="Pro residues" evidence="1">
    <location>
        <begin position="59"/>
        <end position="73"/>
    </location>
</feature>
<evidence type="ECO:0000313" key="3">
    <source>
        <dbReference type="Proteomes" id="UP000237105"/>
    </source>
</evidence>
<protein>
    <submittedName>
        <fullName evidence="2">Uncharacterized protein</fullName>
    </submittedName>
</protein>
<feature type="compositionally biased region" description="Acidic residues" evidence="1">
    <location>
        <begin position="129"/>
        <end position="140"/>
    </location>
</feature>
<sequence length="176" mass="19612">MNRKKKDSEAQVEELLKAVEDDMLLNLSLNSHISRVSPDYLDSDLDRRFRALKSRPSNSPNPKPNHSPSPPADRPSEQTLDPQPDPELTAVLGDDLSDRFAKLRASLPQPPSASISGSAKTLMEGLDRDGDEEQDEDDEVEKLIRWAKDAARLDPSPPSDDDDDDDHQDKGNHPQK</sequence>